<proteinExistence type="predicted"/>
<sequence>MLDIIYDKTDKGREEIASRKFGLSVKTRSLLLLIDGKTAASDLLAKLSSVGLDISRLDELIEGDFIGPRAIAEPESQAAQEAAAASQPAPGLASTATEQASSFREGMSDADRFQAVYRFYNESIKANLGFRGFTLQLKVEKAADMADFEQLRVPFLKAVMKVCDRDTARKLRDRLDPLLYLGDIHLDSFIEVKKNGTE</sequence>
<name>A0ABQ2XRS6_9BURK</name>
<accession>A0ABQ2XRS6</accession>
<reference evidence="3" key="1">
    <citation type="journal article" date="2019" name="Int. J. Syst. Evol. Microbiol.">
        <title>The Global Catalogue of Microorganisms (GCM) 10K type strain sequencing project: providing services to taxonomists for standard genome sequencing and annotation.</title>
        <authorList>
            <consortium name="The Broad Institute Genomics Platform"/>
            <consortium name="The Broad Institute Genome Sequencing Center for Infectious Disease"/>
            <person name="Wu L."/>
            <person name="Ma J."/>
        </authorList>
    </citation>
    <scope>NUCLEOTIDE SEQUENCE [LARGE SCALE GENOMIC DNA]</scope>
    <source>
        <strain evidence="3">KCTC 23917</strain>
    </source>
</reference>
<evidence type="ECO:0000313" key="3">
    <source>
        <dbReference type="Proteomes" id="UP000653343"/>
    </source>
</evidence>
<keyword evidence="3" id="KW-1185">Reference proteome</keyword>
<dbReference type="RefSeq" id="WP_189355162.1">
    <property type="nucleotide sequence ID" value="NZ_BMYU01000001.1"/>
</dbReference>
<protein>
    <submittedName>
        <fullName evidence="2">Uncharacterized protein</fullName>
    </submittedName>
</protein>
<feature type="compositionally biased region" description="Low complexity" evidence="1">
    <location>
        <begin position="76"/>
        <end position="94"/>
    </location>
</feature>
<dbReference type="Proteomes" id="UP000653343">
    <property type="component" value="Unassembled WGS sequence"/>
</dbReference>
<feature type="region of interest" description="Disordered" evidence="1">
    <location>
        <begin position="76"/>
        <end position="100"/>
    </location>
</feature>
<dbReference type="EMBL" id="BMYU01000001">
    <property type="protein sequence ID" value="GGX28918.1"/>
    <property type="molecule type" value="Genomic_DNA"/>
</dbReference>
<comment type="caution">
    <text evidence="2">The sequence shown here is derived from an EMBL/GenBank/DDBJ whole genome shotgun (WGS) entry which is preliminary data.</text>
</comment>
<organism evidence="2 3">
    <name type="scientific">Undibacterium squillarum</name>
    <dbReference type="NCBI Taxonomy" id="1131567"/>
    <lineage>
        <taxon>Bacteria</taxon>
        <taxon>Pseudomonadati</taxon>
        <taxon>Pseudomonadota</taxon>
        <taxon>Betaproteobacteria</taxon>
        <taxon>Burkholderiales</taxon>
        <taxon>Oxalobacteraceae</taxon>
        <taxon>Undibacterium</taxon>
    </lineage>
</organism>
<evidence type="ECO:0000313" key="2">
    <source>
        <dbReference type="EMBL" id="GGX28918.1"/>
    </source>
</evidence>
<gene>
    <name evidence="2" type="ORF">GCM10010946_02130</name>
</gene>
<evidence type="ECO:0000256" key="1">
    <source>
        <dbReference type="SAM" id="MobiDB-lite"/>
    </source>
</evidence>